<accession>A0A1M6BAC5</accession>
<keyword evidence="3" id="KW-1185">Reference proteome</keyword>
<evidence type="ECO:0000313" key="2">
    <source>
        <dbReference type="EMBL" id="SHI45662.1"/>
    </source>
</evidence>
<dbReference type="AlphaFoldDB" id="A0A1M6BAC5"/>
<reference evidence="2 3" key="1">
    <citation type="submission" date="2016-11" db="EMBL/GenBank/DDBJ databases">
        <authorList>
            <person name="Jaros S."/>
            <person name="Januszkiewicz K."/>
            <person name="Wedrychowicz H."/>
        </authorList>
    </citation>
    <scope>NUCLEOTIDE SEQUENCE [LARGE SCALE GENOMIC DNA]</scope>
    <source>
        <strain evidence="2 3">CGMCC 4.5723</strain>
    </source>
</reference>
<sequence length="217" mass="22417">MSTESRPDPHGRPLPGEVTVCPACGRSRRHRSARSRCSCIPEGFWDDPRLRALAQAGDLRGVLTALYGPPWYLSQRTLARLTGRGQTTIGRELRGLTCLTSLALIRQSLANLGAPRMWWDTAPPLPERSATDPPSPGTAPPPGGGAAPDPGQEGAAVVISAPVPVQVRTAGPAGTGPGPVAALVAAPGSLVVVVASGAAWTLDTRPGHTTLRIALDG</sequence>
<proteinExistence type="predicted"/>
<gene>
    <name evidence="2" type="ORF">SAMN05421803_101274</name>
</gene>
<dbReference type="STRING" id="758803.SAMN05421803_101274"/>
<feature type="region of interest" description="Disordered" evidence="1">
    <location>
        <begin position="120"/>
        <end position="153"/>
    </location>
</feature>
<organism evidence="2 3">
    <name type="scientific">Nocardiopsis flavescens</name>
    <dbReference type="NCBI Taxonomy" id="758803"/>
    <lineage>
        <taxon>Bacteria</taxon>
        <taxon>Bacillati</taxon>
        <taxon>Actinomycetota</taxon>
        <taxon>Actinomycetes</taxon>
        <taxon>Streptosporangiales</taxon>
        <taxon>Nocardiopsidaceae</taxon>
        <taxon>Nocardiopsis</taxon>
    </lineage>
</organism>
<dbReference type="Proteomes" id="UP000184452">
    <property type="component" value="Unassembled WGS sequence"/>
</dbReference>
<feature type="compositionally biased region" description="Pro residues" evidence="1">
    <location>
        <begin position="133"/>
        <end position="143"/>
    </location>
</feature>
<evidence type="ECO:0000313" key="3">
    <source>
        <dbReference type="Proteomes" id="UP000184452"/>
    </source>
</evidence>
<dbReference type="EMBL" id="FQZK01000001">
    <property type="protein sequence ID" value="SHI45662.1"/>
    <property type="molecule type" value="Genomic_DNA"/>
</dbReference>
<dbReference type="RefSeq" id="WP_143173230.1">
    <property type="nucleotide sequence ID" value="NZ_FQZK01000001.1"/>
</dbReference>
<name>A0A1M6BAC5_9ACTN</name>
<evidence type="ECO:0000256" key="1">
    <source>
        <dbReference type="SAM" id="MobiDB-lite"/>
    </source>
</evidence>
<protein>
    <submittedName>
        <fullName evidence="2">Uncharacterized protein</fullName>
    </submittedName>
</protein>